<reference evidence="1" key="1">
    <citation type="submission" date="2019-11" db="EMBL/GenBank/DDBJ databases">
        <title>Nori genome reveals adaptations in red seaweeds to the harsh intertidal environment.</title>
        <authorList>
            <person name="Wang D."/>
            <person name="Mao Y."/>
        </authorList>
    </citation>
    <scope>NUCLEOTIDE SEQUENCE</scope>
    <source>
        <tissue evidence="1">Gametophyte</tissue>
    </source>
</reference>
<evidence type="ECO:0000313" key="2">
    <source>
        <dbReference type="Proteomes" id="UP000798662"/>
    </source>
</evidence>
<evidence type="ECO:0000313" key="1">
    <source>
        <dbReference type="EMBL" id="KAK1870036.1"/>
    </source>
</evidence>
<accession>A0ACC3CJP3</accession>
<comment type="caution">
    <text evidence="1">The sequence shown here is derived from an EMBL/GenBank/DDBJ whole genome shotgun (WGS) entry which is preliminary data.</text>
</comment>
<dbReference type="Proteomes" id="UP000798662">
    <property type="component" value="Chromosome 3"/>
</dbReference>
<proteinExistence type="predicted"/>
<organism evidence="1 2">
    <name type="scientific">Pyropia yezoensis</name>
    <name type="common">Susabi-nori</name>
    <name type="synonym">Porphyra yezoensis</name>
    <dbReference type="NCBI Taxonomy" id="2788"/>
    <lineage>
        <taxon>Eukaryota</taxon>
        <taxon>Rhodophyta</taxon>
        <taxon>Bangiophyceae</taxon>
        <taxon>Bangiales</taxon>
        <taxon>Bangiaceae</taxon>
        <taxon>Pyropia</taxon>
    </lineage>
</organism>
<gene>
    <name evidence="1" type="ORF">I4F81_012499</name>
</gene>
<dbReference type="EMBL" id="CM020620">
    <property type="protein sequence ID" value="KAK1870036.1"/>
    <property type="molecule type" value="Genomic_DNA"/>
</dbReference>
<keyword evidence="2" id="KW-1185">Reference proteome</keyword>
<sequence length="913" mass="92825">MGRSRMRIGQWATVACGLVLIAVSVVAAAGNLLAVDLGSGYLKVAVARPGKGLELVTNEASKRKTPTVVAFTLDGERLFGDPALAYAPKAPARAVLAPLGYLGNASARVEIPAGATSSAPPLTLTGVDLVAMILALARQHAAAALGAPESSVRDTVVTVPAWYSAPHRAALADAASVAGLNVLALVNSNAAAALKYALDNKASVAPSASAAASSSPSPTAGASKEKDAHFALFVDVGAGSTVATVVQIDNKKAGRSATKLPSAVTVLSHGWDRTLGGRALDDVIVERLVAAFDKQRGLPVGSDQSAAHNPRVVTRLRKEAQKVREMLSANVEAHVAVPSLVGDEDLTSTVVSRADFESDAASTLARIIGPVTRALTSAGITADQLDAVVPLGGASRTPKLQQLLCEALGRSTLNKSVNADEAAVMGAAFLAASLSPTFRVRALDLADVSPRAVSVAVRREPGAASTGAGEFQNATLFAAGSKRPATKKLTVRRKDDFTLSLFLEPLPASSEDTAVGGDADAGSVVEDTSDLERALYGRYTVAGVSKVLAKRRSPASETDASPKVTLSFSLDHSGLVRVDAAEASLEETVWTTPTPAPTPSADASPDAKSKKKKDKESVAPEGSPKPVAKTIIHRQPLVVTEVAAVAGDTDGNVGGWRLSEPDLATSRATLAALNAAANDRTARADALNALEGLVLQARSSLRLGSDDSEALEVVSTDAEREALIEVLDAAEDWMYTDAAGSTAALVAKKEEVSAAVSPLFTRAADYAARPKAVASLREALAQSAALTTAARAARAAPNGDSDEAKAAAEQVLVAAESAAAAASAWLSDVESAASGQPATGNVSYTAAQVDEQAAAVRRASGAVRKMPTPLPVASPSPPTAEAGADGSAASGEAASPDVSPSPAGSGDPKRDEL</sequence>
<name>A0ACC3CJP3_PYRYE</name>
<protein>
    <submittedName>
        <fullName evidence="1">Uncharacterized protein</fullName>
    </submittedName>
</protein>